<accession>A0AAV5AKU7</accession>
<dbReference type="Proteomes" id="UP001050691">
    <property type="component" value="Unassembled WGS sequence"/>
</dbReference>
<dbReference type="AlphaFoldDB" id="A0AAV5AKU7"/>
<name>A0AAV5AKU7_9AGAM</name>
<organism evidence="1 2">
    <name type="scientific">Clathrus columnatus</name>
    <dbReference type="NCBI Taxonomy" id="1419009"/>
    <lineage>
        <taxon>Eukaryota</taxon>
        <taxon>Fungi</taxon>
        <taxon>Dikarya</taxon>
        <taxon>Basidiomycota</taxon>
        <taxon>Agaricomycotina</taxon>
        <taxon>Agaricomycetes</taxon>
        <taxon>Phallomycetidae</taxon>
        <taxon>Phallales</taxon>
        <taxon>Clathraceae</taxon>
        <taxon>Clathrus</taxon>
    </lineage>
</organism>
<dbReference type="EMBL" id="BPWL01000009">
    <property type="protein sequence ID" value="GJJ13759.1"/>
    <property type="molecule type" value="Genomic_DNA"/>
</dbReference>
<gene>
    <name evidence="1" type="ORF">Clacol_008015</name>
</gene>
<proteinExistence type="predicted"/>
<comment type="caution">
    <text evidence="1">The sequence shown here is derived from an EMBL/GenBank/DDBJ whole genome shotgun (WGS) entry which is preliminary data.</text>
</comment>
<evidence type="ECO:0000313" key="2">
    <source>
        <dbReference type="Proteomes" id="UP001050691"/>
    </source>
</evidence>
<keyword evidence="2" id="KW-1185">Reference proteome</keyword>
<sequence>MFSQDVKSRLAAAFVSTRHTIGTCKDLVLGFCNATITRERILEVLTNVMDIMNQQSLEDVDVDSIEDGIVVLSELHWDRKDWFRLVKASIYIFGIEY</sequence>
<reference evidence="1" key="1">
    <citation type="submission" date="2021-10" db="EMBL/GenBank/DDBJ databases">
        <title>De novo Genome Assembly of Clathrus columnatus (Basidiomycota, Fungi) Using Illumina and Nanopore Sequence Data.</title>
        <authorList>
            <person name="Ogiso-Tanaka E."/>
            <person name="Itagaki H."/>
            <person name="Hosoya T."/>
            <person name="Hosaka K."/>
        </authorList>
    </citation>
    <scope>NUCLEOTIDE SEQUENCE</scope>
    <source>
        <strain evidence="1">MO-923</strain>
    </source>
</reference>
<protein>
    <submittedName>
        <fullName evidence="1">Uncharacterized protein</fullName>
    </submittedName>
</protein>
<evidence type="ECO:0000313" key="1">
    <source>
        <dbReference type="EMBL" id="GJJ13759.1"/>
    </source>
</evidence>